<evidence type="ECO:0000313" key="2">
    <source>
        <dbReference type="EMBL" id="ERM96678.1"/>
    </source>
</evidence>
<keyword evidence="3" id="KW-1185">Reference proteome</keyword>
<dbReference type="Proteomes" id="UP000017836">
    <property type="component" value="Unassembled WGS sequence"/>
</dbReference>
<feature type="region of interest" description="Disordered" evidence="1">
    <location>
        <begin position="1"/>
        <end position="21"/>
    </location>
</feature>
<sequence>MRNRETKCLAPLPLTPVPVQMGPNLGPPFSSYNMIKKPGSSANATSAIATSVRSQDLYQEGHSLANVTEVMG</sequence>
<gene>
    <name evidence="2" type="ORF">AMTR_s00001p00272710</name>
</gene>
<dbReference type="EMBL" id="KI397142">
    <property type="protein sequence ID" value="ERM96678.1"/>
    <property type="molecule type" value="Genomic_DNA"/>
</dbReference>
<name>W1NMI3_AMBTC</name>
<reference evidence="3" key="1">
    <citation type="journal article" date="2013" name="Science">
        <title>The Amborella genome and the evolution of flowering plants.</title>
        <authorList>
            <consortium name="Amborella Genome Project"/>
        </authorList>
    </citation>
    <scope>NUCLEOTIDE SEQUENCE [LARGE SCALE GENOMIC DNA]</scope>
</reference>
<dbReference type="HOGENOM" id="CLU_2725539_0_0_1"/>
<dbReference type="Gramene" id="ERM96678">
    <property type="protein sequence ID" value="ERM96678"/>
    <property type="gene ID" value="AMTR_s00001p00272710"/>
</dbReference>
<proteinExistence type="predicted"/>
<evidence type="ECO:0000313" key="3">
    <source>
        <dbReference type="Proteomes" id="UP000017836"/>
    </source>
</evidence>
<protein>
    <submittedName>
        <fullName evidence="2">Uncharacterized protein</fullName>
    </submittedName>
</protein>
<organism evidence="2 3">
    <name type="scientific">Amborella trichopoda</name>
    <dbReference type="NCBI Taxonomy" id="13333"/>
    <lineage>
        <taxon>Eukaryota</taxon>
        <taxon>Viridiplantae</taxon>
        <taxon>Streptophyta</taxon>
        <taxon>Embryophyta</taxon>
        <taxon>Tracheophyta</taxon>
        <taxon>Spermatophyta</taxon>
        <taxon>Magnoliopsida</taxon>
        <taxon>Amborellales</taxon>
        <taxon>Amborellaceae</taxon>
        <taxon>Amborella</taxon>
    </lineage>
</organism>
<evidence type="ECO:0000256" key="1">
    <source>
        <dbReference type="SAM" id="MobiDB-lite"/>
    </source>
</evidence>
<dbReference type="AlphaFoldDB" id="W1NMI3"/>
<accession>W1NMI3</accession>